<reference evidence="1 2" key="2">
    <citation type="journal article" date="2021" name="Genomics">
        <title>High-quality reference genome for Clonorchis sinensis.</title>
        <authorList>
            <person name="Young N.D."/>
            <person name="Stroehlein A.J."/>
            <person name="Kinkar L."/>
            <person name="Wang T."/>
            <person name="Sohn W.M."/>
            <person name="Chang B.C.H."/>
            <person name="Kaur P."/>
            <person name="Weisz D."/>
            <person name="Dudchenko O."/>
            <person name="Aiden E.L."/>
            <person name="Korhonen P.K."/>
            <person name="Gasser R.B."/>
        </authorList>
    </citation>
    <scope>NUCLEOTIDE SEQUENCE [LARGE SCALE GENOMIC DNA]</scope>
    <source>
        <strain evidence="1">Cs-k2</strain>
    </source>
</reference>
<protein>
    <submittedName>
        <fullName evidence="1">Uncharacterized protein</fullName>
    </submittedName>
</protein>
<evidence type="ECO:0000313" key="2">
    <source>
        <dbReference type="Proteomes" id="UP000286415"/>
    </source>
</evidence>
<dbReference type="InParanoid" id="A0A3R7H6A6"/>
<reference evidence="1 2" key="1">
    <citation type="journal article" date="2018" name="Biotechnol. Adv.">
        <title>Improved genomic resources and new bioinformatic workflow for the carcinogenic parasite Clonorchis sinensis: Biotechnological implications.</title>
        <authorList>
            <person name="Wang D."/>
            <person name="Korhonen P.K."/>
            <person name="Gasser R.B."/>
            <person name="Young N.D."/>
        </authorList>
    </citation>
    <scope>NUCLEOTIDE SEQUENCE [LARGE SCALE GENOMIC DNA]</scope>
    <source>
        <strain evidence="1">Cs-k2</strain>
    </source>
</reference>
<evidence type="ECO:0000313" key="1">
    <source>
        <dbReference type="EMBL" id="KAG5444151.1"/>
    </source>
</evidence>
<gene>
    <name evidence="1" type="ORF">CSKR_101640</name>
</gene>
<comment type="caution">
    <text evidence="1">The sequence shown here is derived from an EMBL/GenBank/DDBJ whole genome shotgun (WGS) entry which is preliminary data.</text>
</comment>
<proteinExistence type="predicted"/>
<name>A0A3R7H6A6_CLOSI</name>
<accession>A0A3R7H6A6</accession>
<sequence>MLMSVVRTRSLPLDSPCQGLGNLAVSQPSCFLLVAWQLGAERVLQLNDNLKKSALVFPTRKVAPSPAYPPEIIQLPR</sequence>
<keyword evidence="2" id="KW-1185">Reference proteome</keyword>
<dbReference type="Proteomes" id="UP000286415">
    <property type="component" value="Unassembled WGS sequence"/>
</dbReference>
<organism evidence="1 2">
    <name type="scientific">Clonorchis sinensis</name>
    <name type="common">Chinese liver fluke</name>
    <dbReference type="NCBI Taxonomy" id="79923"/>
    <lineage>
        <taxon>Eukaryota</taxon>
        <taxon>Metazoa</taxon>
        <taxon>Spiralia</taxon>
        <taxon>Lophotrochozoa</taxon>
        <taxon>Platyhelminthes</taxon>
        <taxon>Trematoda</taxon>
        <taxon>Digenea</taxon>
        <taxon>Opisthorchiida</taxon>
        <taxon>Opisthorchiata</taxon>
        <taxon>Opisthorchiidae</taxon>
        <taxon>Clonorchis</taxon>
    </lineage>
</organism>
<dbReference type="OrthoDB" id="10470065at2759"/>
<dbReference type="EMBL" id="NIRI02000056">
    <property type="protein sequence ID" value="KAG5444151.1"/>
    <property type="molecule type" value="Genomic_DNA"/>
</dbReference>
<dbReference type="AlphaFoldDB" id="A0A3R7H6A6"/>